<feature type="transmembrane region" description="Helical" evidence="1">
    <location>
        <begin position="201"/>
        <end position="221"/>
    </location>
</feature>
<protein>
    <submittedName>
        <fullName evidence="2">Mannosyltransferase family protein</fullName>
    </submittedName>
</protein>
<evidence type="ECO:0000313" key="3">
    <source>
        <dbReference type="Proteomes" id="UP001279553"/>
    </source>
</evidence>
<dbReference type="Proteomes" id="UP001279553">
    <property type="component" value="Unassembled WGS sequence"/>
</dbReference>
<evidence type="ECO:0000256" key="1">
    <source>
        <dbReference type="SAM" id="Phobius"/>
    </source>
</evidence>
<dbReference type="GO" id="GO:0016757">
    <property type="term" value="F:glycosyltransferase activity"/>
    <property type="evidence" value="ECO:0007669"/>
    <property type="project" value="UniProtKB-KW"/>
</dbReference>
<sequence length="394" mass="43471">MLLIFIGILIGRFVLPPGSAALPGTIAHQLLSWDGRHYYYIMRFGYSWNPNVGELPGHYQQIEFFPVQPILDEMIRWITGSRAPILMVLLSLGLGIASIYAMDHVSRSVMTLSEARWTTIFFALWPVSSFYVMGYPTGLITICIIFCLGDHNAGRYWRSAAWCGLGTATAPTMVFVAFALGLHRLVRWLAEPRKAAAIPGLVGWGIVCIWGILGFMIYQAFRFHDPFAFSKAAAAWGGAPPFGPRLSRLFEPDWYTQQAAAGLREIDHGLGIFHLDLRKAANSIQFGVQRWINTATMLVVLIGLIAATVSLSRRAPIFVLAGWTVFAGYLWFIVSTDQNMLAAPRLLMPAVALFMGLGWLSTKLPHPLSYALGLGLSIVSIAEVAFAAGGYWVV</sequence>
<name>A0AAW9DMD9_ACIAO</name>
<keyword evidence="1" id="KW-0472">Membrane</keyword>
<keyword evidence="1" id="KW-1133">Transmembrane helix</keyword>
<dbReference type="AlphaFoldDB" id="A0AAW9DMD9"/>
<feature type="transmembrane region" description="Helical" evidence="1">
    <location>
        <begin position="346"/>
        <end position="362"/>
    </location>
</feature>
<feature type="transmembrane region" description="Helical" evidence="1">
    <location>
        <begin position="368"/>
        <end position="393"/>
    </location>
</feature>
<keyword evidence="2" id="KW-0328">Glycosyltransferase</keyword>
<gene>
    <name evidence="2" type="ORF">SIL87_06045</name>
</gene>
<keyword evidence="3" id="KW-1185">Reference proteome</keyword>
<keyword evidence="2" id="KW-0808">Transferase</keyword>
<feature type="transmembrane region" description="Helical" evidence="1">
    <location>
        <begin position="83"/>
        <end position="102"/>
    </location>
</feature>
<keyword evidence="1" id="KW-0812">Transmembrane</keyword>
<feature type="transmembrane region" description="Helical" evidence="1">
    <location>
        <begin position="160"/>
        <end position="181"/>
    </location>
</feature>
<dbReference type="EMBL" id="JAWXYB010000018">
    <property type="protein sequence ID" value="MDX5930329.1"/>
    <property type="molecule type" value="Genomic_DNA"/>
</dbReference>
<reference evidence="2 3" key="1">
    <citation type="submission" date="2023-11" db="EMBL/GenBank/DDBJ databases">
        <title>MicrobeMod: A computational toolkit for identifying prokaryotic methylation and restriction-modification with nanopore sequencing.</title>
        <authorList>
            <person name="Crits-Christoph A."/>
            <person name="Kang S.C."/>
            <person name="Lee H."/>
            <person name="Ostrov N."/>
        </authorList>
    </citation>
    <scope>NUCLEOTIDE SEQUENCE [LARGE SCALE GENOMIC DNA]</scope>
    <source>
        <strain evidence="2 3">DSMZ 700</strain>
    </source>
</reference>
<evidence type="ECO:0000313" key="2">
    <source>
        <dbReference type="EMBL" id="MDX5930329.1"/>
    </source>
</evidence>
<accession>A0AAW9DMD9</accession>
<feature type="transmembrane region" description="Helical" evidence="1">
    <location>
        <begin position="122"/>
        <end position="148"/>
    </location>
</feature>
<feature type="transmembrane region" description="Helical" evidence="1">
    <location>
        <begin position="317"/>
        <end position="334"/>
    </location>
</feature>
<organism evidence="2 3">
    <name type="scientific">Acidiphilium acidophilum</name>
    <name type="common">Thiobacillus acidophilus</name>
    <dbReference type="NCBI Taxonomy" id="76588"/>
    <lineage>
        <taxon>Bacteria</taxon>
        <taxon>Pseudomonadati</taxon>
        <taxon>Pseudomonadota</taxon>
        <taxon>Alphaproteobacteria</taxon>
        <taxon>Acetobacterales</taxon>
        <taxon>Acidocellaceae</taxon>
        <taxon>Acidiphilium</taxon>
    </lineage>
</organism>
<comment type="caution">
    <text evidence="2">The sequence shown here is derived from an EMBL/GenBank/DDBJ whole genome shotgun (WGS) entry which is preliminary data.</text>
</comment>
<proteinExistence type="predicted"/>
<feature type="transmembrane region" description="Helical" evidence="1">
    <location>
        <begin position="291"/>
        <end position="311"/>
    </location>
</feature>